<keyword evidence="1" id="KW-0812">Transmembrane</keyword>
<dbReference type="CDD" id="cd11614">
    <property type="entry name" value="SAF_CpaB_FlgA_like"/>
    <property type="match status" value="1"/>
</dbReference>
<protein>
    <submittedName>
        <fullName evidence="3">Flp pilus assembly protein CpaB</fullName>
    </submittedName>
</protein>
<dbReference type="InterPro" id="IPR031571">
    <property type="entry name" value="RcpC_dom"/>
</dbReference>
<comment type="caution">
    <text evidence="3">The sequence shown here is derived from an EMBL/GenBank/DDBJ whole genome shotgun (WGS) entry which is preliminary data.</text>
</comment>
<gene>
    <name evidence="3" type="primary">cpaB</name>
    <name evidence="3" type="ORF">GJ689_11610</name>
</gene>
<dbReference type="RefSeq" id="WP_155479714.1">
    <property type="nucleotide sequence ID" value="NZ_WNKV01000008.1"/>
</dbReference>
<dbReference type="InterPro" id="IPR017592">
    <property type="entry name" value="Pilus_assmbl_Flp-typ_CpaB"/>
</dbReference>
<evidence type="ECO:0000313" key="4">
    <source>
        <dbReference type="Proteomes" id="UP000438991"/>
    </source>
</evidence>
<name>A0A9X4XMK8_9BRAD</name>
<dbReference type="SMART" id="SM00858">
    <property type="entry name" value="SAF"/>
    <property type="match status" value="1"/>
</dbReference>
<organism evidence="3 4">
    <name type="scientific">Rhodoplanes serenus</name>
    <dbReference type="NCBI Taxonomy" id="200615"/>
    <lineage>
        <taxon>Bacteria</taxon>
        <taxon>Pseudomonadati</taxon>
        <taxon>Pseudomonadota</taxon>
        <taxon>Alphaproteobacteria</taxon>
        <taxon>Hyphomicrobiales</taxon>
        <taxon>Nitrobacteraceae</taxon>
        <taxon>Rhodoplanes</taxon>
    </lineage>
</organism>
<evidence type="ECO:0000259" key="2">
    <source>
        <dbReference type="SMART" id="SM00858"/>
    </source>
</evidence>
<feature type="domain" description="SAF" evidence="2">
    <location>
        <begin position="50"/>
        <end position="115"/>
    </location>
</feature>
<dbReference type="Pfam" id="PF16976">
    <property type="entry name" value="RcpC"/>
    <property type="match status" value="1"/>
</dbReference>
<evidence type="ECO:0000256" key="1">
    <source>
        <dbReference type="SAM" id="Phobius"/>
    </source>
</evidence>
<accession>A0A9X4XMK8</accession>
<sequence length="294" mass="30911">MRTSTVIMIAVAAVFGLLAVFATRSWLNSQAEARMRSLEAGRGAPAVASRTVVVAARPLRFGHELSAQVLREAPWPADALPPGAVATIPELLSSGKRVVLSPMEPNEPVLAMKITGPGQRATLSALVGPGMKAVTIRVNDVDGVGGFVLPGDRVDVVLTRQVDKDNASTQVLLQDVRVLAVDQMADDRSASPTIPKAVTLEVDTAAGQKLSLASSVGSLSLLLRKAGEVSETRTSRVTLKDLFSDLMGTDKSDKTDKPAARKEVATVVVTRGAQKQEYQVPHEAGNAAAYATAQ</sequence>
<keyword evidence="1" id="KW-0472">Membrane</keyword>
<dbReference type="Pfam" id="PF08666">
    <property type="entry name" value="SAF"/>
    <property type="match status" value="1"/>
</dbReference>
<dbReference type="InterPro" id="IPR013974">
    <property type="entry name" value="SAF"/>
</dbReference>
<dbReference type="Proteomes" id="UP000438991">
    <property type="component" value="Unassembled WGS sequence"/>
</dbReference>
<evidence type="ECO:0000313" key="3">
    <source>
        <dbReference type="EMBL" id="MTW16851.1"/>
    </source>
</evidence>
<reference evidence="3 4" key="1">
    <citation type="submission" date="2019-11" db="EMBL/GenBank/DDBJ databases">
        <title>Whole-genome sequence of Rhodoplanes serenus DSM 18633, type strain.</title>
        <authorList>
            <person name="Kyndt J.A."/>
            <person name="Meyer T.E."/>
        </authorList>
    </citation>
    <scope>NUCLEOTIDE SEQUENCE [LARGE SCALE GENOMIC DNA]</scope>
    <source>
        <strain evidence="3 4">DSM 18633</strain>
    </source>
</reference>
<dbReference type="EMBL" id="WNKV01000008">
    <property type="protein sequence ID" value="MTW16851.1"/>
    <property type="molecule type" value="Genomic_DNA"/>
</dbReference>
<proteinExistence type="predicted"/>
<dbReference type="AlphaFoldDB" id="A0A9X4XMK8"/>
<feature type="transmembrane region" description="Helical" evidence="1">
    <location>
        <begin position="6"/>
        <end position="27"/>
    </location>
</feature>
<keyword evidence="1" id="KW-1133">Transmembrane helix</keyword>
<dbReference type="NCBIfam" id="TIGR03177">
    <property type="entry name" value="pilus_cpaB"/>
    <property type="match status" value="1"/>
</dbReference>